<evidence type="ECO:0000256" key="5">
    <source>
        <dbReference type="ARBA" id="ARBA00023040"/>
    </source>
</evidence>
<reference evidence="13 14" key="2">
    <citation type="submission" date="2017-09" db="EMBL/GenBank/DDBJ databases">
        <title>Extensive intraspecific genome diversity in a model arbuscular mycorrhizal fungus.</title>
        <authorList>
            <person name="Chen E.C."/>
            <person name="Morin E."/>
            <person name="Beaudet D."/>
            <person name="Noel J."/>
            <person name="Ndikumana S."/>
            <person name="Charron P."/>
            <person name="St-Onge C."/>
            <person name="Giorgi J."/>
            <person name="Grigoriev I.V."/>
            <person name="Roux C."/>
            <person name="Martin F.M."/>
            <person name="Corradi N."/>
        </authorList>
    </citation>
    <scope>NUCLEOTIDE SEQUENCE [LARGE SCALE GENOMIC DNA]</scope>
    <source>
        <strain evidence="13 14">A5</strain>
    </source>
</reference>
<feature type="compositionally biased region" description="Low complexity" evidence="9">
    <location>
        <begin position="254"/>
        <end position="277"/>
    </location>
</feature>
<feature type="domain" description="G-protein coupled receptors family 1 profile" evidence="11">
    <location>
        <begin position="62"/>
        <end position="338"/>
    </location>
</feature>
<feature type="transmembrane region" description="Helical" evidence="10">
    <location>
        <begin position="18"/>
        <end position="38"/>
    </location>
</feature>
<dbReference type="PANTHER" id="PTHR24228">
    <property type="entry name" value="B2 BRADYKININ RECEPTOR/ANGIOTENSIN II RECEPTOR"/>
    <property type="match status" value="1"/>
</dbReference>
<proteinExistence type="predicted"/>
<dbReference type="GO" id="GO:0004930">
    <property type="term" value="F:G protein-coupled receptor activity"/>
    <property type="evidence" value="ECO:0007669"/>
    <property type="project" value="UniProtKB-KW"/>
</dbReference>
<sequence>MDTSTTNQTSKPSTNFKIVIIFGLVMIIINGVCASYMLSRTLSRWYITKKSLPMALRVPFYIALSDFIIFSINFPNMLYPNIYGVPWSSSVCKVIGGVTSFAIAINMTLVGLLAFLTYLRICRKMYIDLGRYDYKGVLFVLITSSTYSLISIPSYDSGKYWCFTNNNSIRILPILTLTLNFTVLIITIFSYSSILIEINSIRFMNEHSKERNERNVNISSNENSNENSINENSINENISNESNEDNEGNEGNEGKNNNNDDNSNNNNNNNNNNKKNSFISRTRSMLSRSNSNNNNNNNNENNTTKKNTKKIEPIVVRKIIGYVLIFIIQWTPPMIYVLGQIIDYDPLWVYLITDATVNMGGIGNMIQFIINEGWRDRYHHTSSKETSTTSSSYVGIETSAPTPSINILPRVYTSDESKFELKIKIDTSTSINLENYYFENNGKLRPYSTSTTSTKVSNEDSNTIVDINSDANTKNT</sequence>
<keyword evidence="5" id="KW-0297">G-protein coupled receptor</keyword>
<dbReference type="Proteomes" id="UP000684084">
    <property type="component" value="Unassembled WGS sequence"/>
</dbReference>
<feature type="transmembrane region" description="Helical" evidence="10">
    <location>
        <begin position="58"/>
        <end position="74"/>
    </location>
</feature>
<feature type="region of interest" description="Disordered" evidence="9">
    <location>
        <begin position="209"/>
        <end position="306"/>
    </location>
</feature>
<evidence type="ECO:0000256" key="1">
    <source>
        <dbReference type="ARBA" id="ARBA00004651"/>
    </source>
</evidence>
<evidence type="ECO:0000256" key="3">
    <source>
        <dbReference type="ARBA" id="ARBA00022692"/>
    </source>
</evidence>
<dbReference type="GO" id="GO:0005886">
    <property type="term" value="C:plasma membrane"/>
    <property type="evidence" value="ECO:0007669"/>
    <property type="project" value="UniProtKB-SubCell"/>
</dbReference>
<protein>
    <recommendedName>
        <fullName evidence="11">G-protein coupled receptors family 1 profile domain-containing protein</fullName>
    </recommendedName>
</protein>
<dbReference type="EMBL" id="CAGKOT010000035">
    <property type="protein sequence ID" value="CAB5376070.1"/>
    <property type="molecule type" value="Genomic_DNA"/>
</dbReference>
<keyword evidence="2" id="KW-1003">Cell membrane</keyword>
<dbReference type="EMBL" id="LLXJ01000085">
    <property type="protein sequence ID" value="PKC15510.1"/>
    <property type="molecule type" value="Genomic_DNA"/>
</dbReference>
<reference evidence="13 14" key="1">
    <citation type="submission" date="2016-04" db="EMBL/GenBank/DDBJ databases">
        <title>Genome analyses suggest a sexual origin of heterokaryosis in a supposedly ancient asexual fungus.</title>
        <authorList>
            <person name="Ropars J."/>
            <person name="Sedzielewska K."/>
            <person name="Noel J."/>
            <person name="Charron P."/>
            <person name="Farinelli L."/>
            <person name="Marton T."/>
            <person name="Kruger M."/>
            <person name="Pelin A."/>
            <person name="Brachmann A."/>
            <person name="Corradi N."/>
        </authorList>
    </citation>
    <scope>NUCLEOTIDE SEQUENCE [LARGE SCALE GENOMIC DNA]</scope>
    <source>
        <strain evidence="13 14">A5</strain>
    </source>
</reference>
<evidence type="ECO:0000256" key="10">
    <source>
        <dbReference type="SAM" id="Phobius"/>
    </source>
</evidence>
<keyword evidence="3 10" id="KW-0812">Transmembrane</keyword>
<dbReference type="OrthoDB" id="5586600at2759"/>
<gene>
    <name evidence="12" type="ORF">CHRIB12_LOCUS15153</name>
    <name evidence="13" type="ORF">RhiirA5_494512</name>
</gene>
<name>A0A2N0Q8T9_9GLOM</name>
<feature type="compositionally biased region" description="Low complexity" evidence="9">
    <location>
        <begin position="290"/>
        <end position="305"/>
    </location>
</feature>
<dbReference type="AlphaFoldDB" id="A0A2N0Q8T9"/>
<dbReference type="VEuPathDB" id="FungiDB:FUN_013882"/>
<feature type="transmembrane region" description="Helical" evidence="10">
    <location>
        <begin position="175"/>
        <end position="196"/>
    </location>
</feature>
<feature type="transmembrane region" description="Helical" evidence="10">
    <location>
        <begin position="348"/>
        <end position="370"/>
    </location>
</feature>
<evidence type="ECO:0000256" key="6">
    <source>
        <dbReference type="ARBA" id="ARBA00023136"/>
    </source>
</evidence>
<evidence type="ECO:0000256" key="4">
    <source>
        <dbReference type="ARBA" id="ARBA00022989"/>
    </source>
</evidence>
<evidence type="ECO:0000313" key="14">
    <source>
        <dbReference type="Proteomes" id="UP000232722"/>
    </source>
</evidence>
<evidence type="ECO:0000259" key="11">
    <source>
        <dbReference type="PROSITE" id="PS50262"/>
    </source>
</evidence>
<dbReference type="PROSITE" id="PS50262">
    <property type="entry name" value="G_PROTEIN_RECEP_F1_2"/>
    <property type="match status" value="1"/>
</dbReference>
<dbReference type="SUPFAM" id="SSF81321">
    <property type="entry name" value="Family A G protein-coupled receptor-like"/>
    <property type="match status" value="1"/>
</dbReference>
<keyword evidence="4 10" id="KW-1133">Transmembrane helix</keyword>
<keyword evidence="7" id="KW-0675">Receptor</keyword>
<dbReference type="VEuPathDB" id="FungiDB:RhiirA1_442785"/>
<feature type="transmembrane region" description="Helical" evidence="10">
    <location>
        <begin position="94"/>
        <end position="116"/>
    </location>
</feature>
<evidence type="ECO:0000256" key="8">
    <source>
        <dbReference type="ARBA" id="ARBA00023224"/>
    </source>
</evidence>
<evidence type="ECO:0000313" key="12">
    <source>
        <dbReference type="EMBL" id="CAB5376070.1"/>
    </source>
</evidence>
<evidence type="ECO:0000256" key="2">
    <source>
        <dbReference type="ARBA" id="ARBA00022475"/>
    </source>
</evidence>
<evidence type="ECO:0000313" key="13">
    <source>
        <dbReference type="EMBL" id="PKC15510.1"/>
    </source>
</evidence>
<feature type="transmembrane region" description="Helical" evidence="10">
    <location>
        <begin position="319"/>
        <end position="342"/>
    </location>
</feature>
<dbReference type="PANTHER" id="PTHR24228:SF59">
    <property type="entry name" value="NEUROPEPTIDE RECEPTOR 15"/>
    <property type="match status" value="1"/>
</dbReference>
<dbReference type="VEuPathDB" id="FungiDB:RhiirFUN_017198"/>
<comment type="subcellular location">
    <subcellularLocation>
        <location evidence="1">Cell membrane</location>
        <topology evidence="1">Multi-pass membrane protein</topology>
    </subcellularLocation>
</comment>
<reference evidence="12" key="3">
    <citation type="submission" date="2020-05" db="EMBL/GenBank/DDBJ databases">
        <authorList>
            <person name="Rincon C."/>
            <person name="Sanders R I."/>
            <person name="Robbins C."/>
            <person name="Chaturvedi A."/>
        </authorList>
    </citation>
    <scope>NUCLEOTIDE SEQUENCE</scope>
    <source>
        <strain evidence="12">CHB12</strain>
    </source>
</reference>
<dbReference type="Proteomes" id="UP000232722">
    <property type="component" value="Unassembled WGS sequence"/>
</dbReference>
<comment type="caution">
    <text evidence="13">The sequence shown here is derived from an EMBL/GenBank/DDBJ whole genome shotgun (WGS) entry which is preliminary data.</text>
</comment>
<feature type="transmembrane region" description="Helical" evidence="10">
    <location>
        <begin position="137"/>
        <end position="155"/>
    </location>
</feature>
<accession>A0A2N0Q8T9</accession>
<organism evidence="13 14">
    <name type="scientific">Rhizophagus irregularis</name>
    <dbReference type="NCBI Taxonomy" id="588596"/>
    <lineage>
        <taxon>Eukaryota</taxon>
        <taxon>Fungi</taxon>
        <taxon>Fungi incertae sedis</taxon>
        <taxon>Mucoromycota</taxon>
        <taxon>Glomeromycotina</taxon>
        <taxon>Glomeromycetes</taxon>
        <taxon>Glomerales</taxon>
        <taxon>Glomeraceae</taxon>
        <taxon>Rhizophagus</taxon>
    </lineage>
</organism>
<dbReference type="VEuPathDB" id="FungiDB:RhiirA1_414192"/>
<dbReference type="InterPro" id="IPR017452">
    <property type="entry name" value="GPCR_Rhodpsn_7TM"/>
</dbReference>
<dbReference type="Gene3D" id="1.20.1070.10">
    <property type="entry name" value="Rhodopsin 7-helix transmembrane proteins"/>
    <property type="match status" value="1"/>
</dbReference>
<feature type="compositionally biased region" description="Low complexity" evidence="9">
    <location>
        <begin position="217"/>
        <end position="241"/>
    </location>
</feature>
<keyword evidence="6 10" id="KW-0472">Membrane</keyword>
<evidence type="ECO:0000256" key="7">
    <source>
        <dbReference type="ARBA" id="ARBA00023170"/>
    </source>
</evidence>
<keyword evidence="8" id="KW-0807">Transducer</keyword>
<evidence type="ECO:0000256" key="9">
    <source>
        <dbReference type="SAM" id="MobiDB-lite"/>
    </source>
</evidence>
<feature type="compositionally biased region" description="Polar residues" evidence="9">
    <location>
        <begin position="278"/>
        <end position="289"/>
    </location>
</feature>